<name>A0A0D7A7G6_9AGAR</name>
<dbReference type="OrthoDB" id="417877at2759"/>
<dbReference type="Proteomes" id="UP000054144">
    <property type="component" value="Unassembled WGS sequence"/>
</dbReference>
<dbReference type="PANTHER" id="PTHR46720:SF3">
    <property type="entry name" value="FAD-BINDING DOMAIN-CONTAINING PROTEIN-RELATED"/>
    <property type="match status" value="1"/>
</dbReference>
<evidence type="ECO:0000313" key="5">
    <source>
        <dbReference type="EMBL" id="KIY46947.1"/>
    </source>
</evidence>
<gene>
    <name evidence="5" type="ORF">FISHEDRAFT_46232</name>
</gene>
<accession>A0A0D7A7G6</accession>
<evidence type="ECO:0000256" key="1">
    <source>
        <dbReference type="ARBA" id="ARBA00022630"/>
    </source>
</evidence>
<protein>
    <submittedName>
        <fullName evidence="5">Salicylate hydroxylase</fullName>
    </submittedName>
</protein>
<evidence type="ECO:0000259" key="4">
    <source>
        <dbReference type="Pfam" id="PF01494"/>
    </source>
</evidence>
<dbReference type="AlphaFoldDB" id="A0A0D7A7G6"/>
<feature type="domain" description="FAD-binding" evidence="4">
    <location>
        <begin position="159"/>
        <end position="375"/>
    </location>
</feature>
<dbReference type="GO" id="GO:0044550">
    <property type="term" value="P:secondary metabolite biosynthetic process"/>
    <property type="evidence" value="ECO:0007669"/>
    <property type="project" value="TreeGrafter"/>
</dbReference>
<dbReference type="SUPFAM" id="SSF51905">
    <property type="entry name" value="FAD/NAD(P)-binding domain"/>
    <property type="match status" value="1"/>
</dbReference>
<dbReference type="EMBL" id="KN882019">
    <property type="protein sequence ID" value="KIY46947.1"/>
    <property type="molecule type" value="Genomic_DNA"/>
</dbReference>
<dbReference type="PRINTS" id="PR00420">
    <property type="entry name" value="RNGMNOXGNASE"/>
</dbReference>
<dbReference type="InterPro" id="IPR036188">
    <property type="entry name" value="FAD/NAD-bd_sf"/>
</dbReference>
<dbReference type="GO" id="GO:0016491">
    <property type="term" value="F:oxidoreductase activity"/>
    <property type="evidence" value="ECO:0007669"/>
    <property type="project" value="UniProtKB-KW"/>
</dbReference>
<reference evidence="5 6" key="1">
    <citation type="journal article" date="2015" name="Fungal Genet. Biol.">
        <title>Evolution of novel wood decay mechanisms in Agaricales revealed by the genome sequences of Fistulina hepatica and Cylindrobasidium torrendii.</title>
        <authorList>
            <person name="Floudas D."/>
            <person name="Held B.W."/>
            <person name="Riley R."/>
            <person name="Nagy L.G."/>
            <person name="Koehler G."/>
            <person name="Ransdell A.S."/>
            <person name="Younus H."/>
            <person name="Chow J."/>
            <person name="Chiniquy J."/>
            <person name="Lipzen A."/>
            <person name="Tritt A."/>
            <person name="Sun H."/>
            <person name="Haridas S."/>
            <person name="LaButti K."/>
            <person name="Ohm R.A."/>
            <person name="Kues U."/>
            <person name="Blanchette R.A."/>
            <person name="Grigoriev I.V."/>
            <person name="Minto R.E."/>
            <person name="Hibbett D.S."/>
        </authorList>
    </citation>
    <scope>NUCLEOTIDE SEQUENCE [LARGE SCALE GENOMIC DNA]</scope>
    <source>
        <strain evidence="5 6">ATCC 64428</strain>
    </source>
</reference>
<sequence length="435" mass="47798">MTGKNSATPIPKPSVAIVGGGICGIVCAIALAQGEIPIQADLFESAPKFGEAGAGISLGHNAVQLLRSLGLLPALQKYLGSLNTADQPIIYTSGTDGHEPLYNYPVPDGNETIGMYRPAFIEALAPLVDKDHIHFLKRLVSVDPLEGGKHILRFADGTTHEADVVIGADGIRSVCRDFVTGSAKHVAFSNYVAYRALVKADDLQDCGMKSDLREAMFLFDGDHRRRTHVVTYPIDDKKTINVVALNTDHNVPVGSVDVEGLWVQPASRKELLDLFTGYGPDIIKLLERVFEPSKWYMHMVAPPIKCYSRQRMVIVGDAAHAMLPFLGAGGGQGIEDVYFLSKLLTHPKTNRNSVEDILALFNQYRVPRANSIAQRTIFVGNACQGYGREDRSLKECLTGQFEDIWYYDIDKDIEKALSSLPETRTHRSRESCSIQ</sequence>
<keyword evidence="2" id="KW-0274">FAD</keyword>
<keyword evidence="1" id="KW-0285">Flavoprotein</keyword>
<keyword evidence="6" id="KW-1185">Reference proteome</keyword>
<dbReference type="Pfam" id="PF01494">
    <property type="entry name" value="FAD_binding_3"/>
    <property type="match status" value="1"/>
</dbReference>
<dbReference type="InterPro" id="IPR051104">
    <property type="entry name" value="FAD_monoxygenase"/>
</dbReference>
<dbReference type="PANTHER" id="PTHR46720">
    <property type="entry name" value="HYDROXYLASE, PUTATIVE (AFU_ORTHOLOGUE AFUA_3G01460)-RELATED"/>
    <property type="match status" value="1"/>
</dbReference>
<proteinExistence type="predicted"/>
<evidence type="ECO:0000256" key="3">
    <source>
        <dbReference type="ARBA" id="ARBA00023002"/>
    </source>
</evidence>
<evidence type="ECO:0000313" key="6">
    <source>
        <dbReference type="Proteomes" id="UP000054144"/>
    </source>
</evidence>
<keyword evidence="3" id="KW-0560">Oxidoreductase</keyword>
<dbReference type="SUPFAM" id="SSF54373">
    <property type="entry name" value="FAD-linked reductases, C-terminal domain"/>
    <property type="match status" value="1"/>
</dbReference>
<dbReference type="GO" id="GO:0071949">
    <property type="term" value="F:FAD binding"/>
    <property type="evidence" value="ECO:0007669"/>
    <property type="project" value="InterPro"/>
</dbReference>
<dbReference type="InterPro" id="IPR002938">
    <property type="entry name" value="FAD-bd"/>
</dbReference>
<organism evidence="5 6">
    <name type="scientific">Fistulina hepatica ATCC 64428</name>
    <dbReference type="NCBI Taxonomy" id="1128425"/>
    <lineage>
        <taxon>Eukaryota</taxon>
        <taxon>Fungi</taxon>
        <taxon>Dikarya</taxon>
        <taxon>Basidiomycota</taxon>
        <taxon>Agaricomycotina</taxon>
        <taxon>Agaricomycetes</taxon>
        <taxon>Agaricomycetidae</taxon>
        <taxon>Agaricales</taxon>
        <taxon>Fistulinaceae</taxon>
        <taxon>Fistulina</taxon>
    </lineage>
</organism>
<evidence type="ECO:0000256" key="2">
    <source>
        <dbReference type="ARBA" id="ARBA00022827"/>
    </source>
</evidence>
<dbReference type="Gene3D" id="3.50.50.60">
    <property type="entry name" value="FAD/NAD(P)-binding domain"/>
    <property type="match status" value="1"/>
</dbReference>